<feature type="transmembrane region" description="Helical" evidence="10">
    <location>
        <begin position="382"/>
        <end position="402"/>
    </location>
</feature>
<dbReference type="InterPro" id="IPR011657">
    <property type="entry name" value="CNT_C_dom"/>
</dbReference>
<dbReference type="GO" id="GO:0005886">
    <property type="term" value="C:plasma membrane"/>
    <property type="evidence" value="ECO:0007669"/>
    <property type="project" value="UniProtKB-SubCell"/>
</dbReference>
<dbReference type="SMART" id="SM00066">
    <property type="entry name" value="GAL4"/>
    <property type="match status" value="1"/>
</dbReference>
<dbReference type="GO" id="GO:0015293">
    <property type="term" value="F:symporter activity"/>
    <property type="evidence" value="ECO:0007669"/>
    <property type="project" value="TreeGrafter"/>
</dbReference>
<proteinExistence type="inferred from homology"/>
<dbReference type="STRING" id="236234.A0A1J9S5W8"/>
<evidence type="ECO:0000256" key="3">
    <source>
        <dbReference type="ARBA" id="ARBA00022475"/>
    </source>
</evidence>
<dbReference type="InterPro" id="IPR008276">
    <property type="entry name" value="C_nuclsd_transpt"/>
</dbReference>
<dbReference type="Proteomes" id="UP000183809">
    <property type="component" value="Unassembled WGS sequence"/>
</dbReference>
<evidence type="ECO:0000259" key="11">
    <source>
        <dbReference type="PROSITE" id="PS50048"/>
    </source>
</evidence>
<dbReference type="Pfam" id="PF07662">
    <property type="entry name" value="Nucleos_tra2_C"/>
    <property type="match status" value="1"/>
</dbReference>
<evidence type="ECO:0000256" key="10">
    <source>
        <dbReference type="SAM" id="Phobius"/>
    </source>
</evidence>
<dbReference type="GO" id="GO:0000981">
    <property type="term" value="F:DNA-binding transcription factor activity, RNA polymerase II-specific"/>
    <property type="evidence" value="ECO:0007669"/>
    <property type="project" value="InterPro"/>
</dbReference>
<protein>
    <submittedName>
        <fullName evidence="12">H+ nucleoside cotransporter</fullName>
    </submittedName>
</protein>
<dbReference type="PANTHER" id="PTHR10590">
    <property type="entry name" value="SODIUM/NUCLEOSIDE COTRANSPORTER"/>
    <property type="match status" value="1"/>
</dbReference>
<feature type="transmembrane region" description="Helical" evidence="10">
    <location>
        <begin position="142"/>
        <end position="161"/>
    </location>
</feature>
<dbReference type="PROSITE" id="PS50048">
    <property type="entry name" value="ZN2_CY6_FUNGAL_2"/>
    <property type="match status" value="1"/>
</dbReference>
<feature type="compositionally biased region" description="Basic and acidic residues" evidence="9">
    <location>
        <begin position="69"/>
        <end position="80"/>
    </location>
</feature>
<dbReference type="Pfam" id="PF01773">
    <property type="entry name" value="Nucleos_tra2_N"/>
    <property type="match status" value="1"/>
</dbReference>
<feature type="transmembrane region" description="Helical" evidence="10">
    <location>
        <begin position="220"/>
        <end position="237"/>
    </location>
</feature>
<dbReference type="Pfam" id="PF04082">
    <property type="entry name" value="Fungal_trans"/>
    <property type="match status" value="1"/>
</dbReference>
<feature type="domain" description="Zn(2)-C6 fungal-type" evidence="11">
    <location>
        <begin position="710"/>
        <end position="739"/>
    </location>
</feature>
<evidence type="ECO:0000256" key="1">
    <source>
        <dbReference type="ARBA" id="ARBA00004651"/>
    </source>
</evidence>
<reference evidence="12 13" key="1">
    <citation type="submission" date="2016-10" db="EMBL/GenBank/DDBJ databases">
        <title>Proteomics and genomics reveal pathogen-plant mechanisms compatible with a hemibiotrophic lifestyle of Diplodia corticola.</title>
        <authorList>
            <person name="Fernandes I."/>
            <person name="De Jonge R."/>
            <person name="Van De Peer Y."/>
            <person name="Devreese B."/>
            <person name="Alves A."/>
            <person name="Esteves A.C."/>
        </authorList>
    </citation>
    <scope>NUCLEOTIDE SEQUENCE [LARGE SCALE GENOMIC DNA]</scope>
    <source>
        <strain evidence="12 13">CBS 112549</strain>
    </source>
</reference>
<dbReference type="SUPFAM" id="SSF57701">
    <property type="entry name" value="Zn2/Cys6 DNA-binding domain"/>
    <property type="match status" value="1"/>
</dbReference>
<feature type="transmembrane region" description="Helical" evidence="10">
    <location>
        <begin position="189"/>
        <end position="208"/>
    </location>
</feature>
<feature type="transmembrane region" description="Helical" evidence="10">
    <location>
        <begin position="244"/>
        <end position="264"/>
    </location>
</feature>
<evidence type="ECO:0000256" key="2">
    <source>
        <dbReference type="ARBA" id="ARBA00009033"/>
    </source>
</evidence>
<dbReference type="CDD" id="cd12148">
    <property type="entry name" value="fungal_TF_MHR"/>
    <property type="match status" value="1"/>
</dbReference>
<dbReference type="PANTHER" id="PTHR10590:SF4">
    <property type="entry name" value="SOLUTE CARRIER FAMILY 28 MEMBER 3"/>
    <property type="match status" value="1"/>
</dbReference>
<keyword evidence="13" id="KW-1185">Reference proteome</keyword>
<keyword evidence="4 10" id="KW-0812">Transmembrane</keyword>
<dbReference type="OrthoDB" id="6075923at2759"/>
<dbReference type="CDD" id="cd00067">
    <property type="entry name" value="GAL4"/>
    <property type="match status" value="1"/>
</dbReference>
<dbReference type="EMBL" id="MNUE01000017">
    <property type="protein sequence ID" value="OJD35348.1"/>
    <property type="molecule type" value="Genomic_DNA"/>
</dbReference>
<feature type="compositionally biased region" description="Basic and acidic residues" evidence="9">
    <location>
        <begin position="23"/>
        <end position="47"/>
    </location>
</feature>
<evidence type="ECO:0000313" key="12">
    <source>
        <dbReference type="EMBL" id="OJD35348.1"/>
    </source>
</evidence>
<organism evidence="12 13">
    <name type="scientific">Diplodia corticola</name>
    <dbReference type="NCBI Taxonomy" id="236234"/>
    <lineage>
        <taxon>Eukaryota</taxon>
        <taxon>Fungi</taxon>
        <taxon>Dikarya</taxon>
        <taxon>Ascomycota</taxon>
        <taxon>Pezizomycotina</taxon>
        <taxon>Dothideomycetes</taxon>
        <taxon>Dothideomycetes incertae sedis</taxon>
        <taxon>Botryosphaeriales</taxon>
        <taxon>Botryosphaeriaceae</taxon>
        <taxon>Diplodia</taxon>
    </lineage>
</organism>
<dbReference type="GO" id="GO:0003677">
    <property type="term" value="F:DNA binding"/>
    <property type="evidence" value="ECO:0007669"/>
    <property type="project" value="InterPro"/>
</dbReference>
<sequence>MAAEHNSSPQSDVAANPDPALDVSREHSHPHLHHDDTAEKGHRDEIAYSKGTTHGAATIPAESTVHHRGASEKSLEKEGVIDIDDAEKGSTSQVARAEDEKKRGPVGRFYSRFRIFFHLAIWLLFTGWWIASLILHRNDKNWIIPFLFYLCVTLRIIFFHVPISIVTKPMHFVWSNTGVRFAALIPEKLRTPAAALLVVAVFLIGTFASPESADNTRANRAVSIFGLIVFIFGLWATSRNRKRIIWHTVIVGMLMQFIIALFVLRTTAGYDIFNFISTLARELLGFADKGTAFLTEDTIPETIHWFLITVLPAIIFFVSLVQLLYYVGLIQWFVGKFATFFFWAMRISGAEAVVAAASPFIGQGESAMLIKPFIAHLTMAEIHQVMCSGFATIAGSVLVSYISMGINAQALVSSCVMSIPASIAMSKLRYPEEEETLTAGRVVVPDDDEHRAANFIHAFANGAWLGLKIAGMILANLLCIIALIALIDGLLTWWGRYINLDGDYDLTLELILGYLFYPVAFLLGVSRDKGGADLLRVGRLIGLKIVANEFVAYSDLTTDPYYTDLSSRSRLIATYALCGFGNIGSLGNQIGVLSQLSPGRSGDVSRVAVSALLTGILATLSSASIAGMVIIDQESFFTPSSLLSRRTRTSQTVLAAAAMAAHLDSFDFSAMSCLGVPGPLPVAAGEQHHPQHQSSMSSSSAAGKQPIPLACVACRSKHLKCSGGEPCTRCATDGSECSYVKSRRGYKGPRKRTAGDQMGRPSPRESRPDQQACAVGPAAAAAISVSPPSQQHEQSPSFAALEALTAGGNSSSPDQFGSFTFQSAEAMTVSPQSQVTAAPKLLNHRQGECGLSNMVCSAFFSFFAPAHPFLMPRSYLLDWLCGSNSKRQPHLEMAIQYIGACYVPQASPHLTEEALRYTLFQQNLPRDGFMVQALLLYAIGLKANDRSVMADDMLSKAIEIALAIGMNERDFAIRNGCGNRVLEESWRRTWWELYVADGFFAGVSQRTNFRLRDVLTDVPLPCEEAEYASGTAFQYVPLSGTLEEYDASAFAEDDVEYSSFAYRIDAVRNLGIVLAVTSEDVLDFRAIETADSCLVNWSLHLPDSKREAVSHDGQLDHMVFQAHMITDTSTILLHKPRSTLDAYRSADDIRTCVKQCAPLVSTQARETHTAKCAAAARRLSRLVRLPVQPLTKLTPFFTCAVVMASVVHLSAWSLVPPNAGGSDNVGANNNNSCAGAGAALLQDACCPNPSSSLDQAGNMPPPVAAGPPTDAADDAVLKELIRLSMGALKKLAAQWPLAKTAAGQVRGVAGELFRAKREVRRLWNEVAAEDILRMIEDAASESGGSGSASGSGGCGSGGSGGSGGGGGAFAEVGGCGAA</sequence>
<feature type="region of interest" description="Disordered" evidence="9">
    <location>
        <begin position="1340"/>
        <end position="1364"/>
    </location>
</feature>
<feature type="compositionally biased region" description="Basic residues" evidence="9">
    <location>
        <begin position="741"/>
        <end position="752"/>
    </location>
</feature>
<evidence type="ECO:0000256" key="9">
    <source>
        <dbReference type="SAM" id="MobiDB-lite"/>
    </source>
</evidence>
<dbReference type="GO" id="GO:0006351">
    <property type="term" value="P:DNA-templated transcription"/>
    <property type="evidence" value="ECO:0007669"/>
    <property type="project" value="InterPro"/>
</dbReference>
<dbReference type="GeneID" id="31011956"/>
<gene>
    <name evidence="12" type="ORF">BKCO1_1700080</name>
</gene>
<dbReference type="InterPro" id="IPR011642">
    <property type="entry name" value="Gate_dom"/>
</dbReference>
<keyword evidence="6 10" id="KW-1133">Transmembrane helix</keyword>
<evidence type="ECO:0000313" key="13">
    <source>
        <dbReference type="Proteomes" id="UP000183809"/>
    </source>
</evidence>
<keyword evidence="3" id="KW-1003">Cell membrane</keyword>
<keyword evidence="5" id="KW-0479">Metal-binding</keyword>
<comment type="similarity">
    <text evidence="2">Belongs to the concentrative nucleoside transporter (CNT) (TC 2.A.41) family.</text>
</comment>
<feature type="transmembrane region" description="Helical" evidence="10">
    <location>
        <begin position="340"/>
        <end position="362"/>
    </location>
</feature>
<name>A0A1J9S5W8_9PEZI</name>
<feature type="transmembrane region" description="Helical" evidence="10">
    <location>
        <begin position="607"/>
        <end position="631"/>
    </location>
</feature>
<evidence type="ECO:0000256" key="6">
    <source>
        <dbReference type="ARBA" id="ARBA00022989"/>
    </source>
</evidence>
<comment type="caution">
    <text evidence="12">The sequence shown here is derived from an EMBL/GenBank/DDBJ whole genome shotgun (WGS) entry which is preliminary data.</text>
</comment>
<evidence type="ECO:0000256" key="5">
    <source>
        <dbReference type="ARBA" id="ARBA00022723"/>
    </source>
</evidence>
<dbReference type="GO" id="GO:0005337">
    <property type="term" value="F:nucleoside transmembrane transporter activity"/>
    <property type="evidence" value="ECO:0007669"/>
    <property type="project" value="InterPro"/>
</dbReference>
<dbReference type="PROSITE" id="PS00463">
    <property type="entry name" value="ZN2_CY6_FUNGAL_1"/>
    <property type="match status" value="1"/>
</dbReference>
<feature type="transmembrane region" description="Helical" evidence="10">
    <location>
        <begin position="303"/>
        <end position="328"/>
    </location>
</feature>
<feature type="region of interest" description="Disordered" evidence="9">
    <location>
        <begin position="740"/>
        <end position="773"/>
    </location>
</feature>
<dbReference type="Pfam" id="PF00172">
    <property type="entry name" value="Zn_clus"/>
    <property type="match status" value="1"/>
</dbReference>
<keyword evidence="7 10" id="KW-0472">Membrane</keyword>
<dbReference type="InterPro" id="IPR001138">
    <property type="entry name" value="Zn2Cys6_DnaBD"/>
</dbReference>
<dbReference type="InterPro" id="IPR002668">
    <property type="entry name" value="CNT_N_dom"/>
</dbReference>
<feature type="transmembrane region" description="Helical" evidence="10">
    <location>
        <begin position="115"/>
        <end position="136"/>
    </location>
</feature>
<feature type="transmembrane region" description="Helical" evidence="10">
    <location>
        <begin position="473"/>
        <end position="494"/>
    </location>
</feature>
<evidence type="ECO:0000256" key="7">
    <source>
        <dbReference type="ARBA" id="ARBA00023136"/>
    </source>
</evidence>
<dbReference type="InterPro" id="IPR007219">
    <property type="entry name" value="XnlR_reg_dom"/>
</dbReference>
<dbReference type="Pfam" id="PF07670">
    <property type="entry name" value="Gate"/>
    <property type="match status" value="1"/>
</dbReference>
<feature type="compositionally biased region" description="Gly residues" evidence="9">
    <location>
        <begin position="1343"/>
        <end position="1364"/>
    </location>
</feature>
<evidence type="ECO:0000256" key="8">
    <source>
        <dbReference type="ARBA" id="ARBA00023242"/>
    </source>
</evidence>
<accession>A0A1J9S5W8</accession>
<evidence type="ECO:0000256" key="4">
    <source>
        <dbReference type="ARBA" id="ARBA00022692"/>
    </source>
</evidence>
<comment type="subcellular location">
    <subcellularLocation>
        <location evidence="1">Cell membrane</location>
        <topology evidence="1">Multi-pass membrane protein</topology>
    </subcellularLocation>
</comment>
<dbReference type="Gene3D" id="4.10.240.10">
    <property type="entry name" value="Zn(2)-C6 fungal-type DNA-binding domain"/>
    <property type="match status" value="1"/>
</dbReference>
<feature type="transmembrane region" description="Helical" evidence="10">
    <location>
        <begin position="506"/>
        <end position="526"/>
    </location>
</feature>
<keyword evidence="8" id="KW-0539">Nucleus</keyword>
<dbReference type="GO" id="GO:0008270">
    <property type="term" value="F:zinc ion binding"/>
    <property type="evidence" value="ECO:0007669"/>
    <property type="project" value="InterPro"/>
</dbReference>
<dbReference type="RefSeq" id="XP_020131608.1">
    <property type="nucleotide sequence ID" value="XM_020271697.1"/>
</dbReference>
<dbReference type="InterPro" id="IPR036864">
    <property type="entry name" value="Zn2-C6_fun-type_DNA-bd_sf"/>
</dbReference>
<feature type="compositionally biased region" description="Polar residues" evidence="9">
    <location>
        <begin position="1"/>
        <end position="13"/>
    </location>
</feature>
<feature type="region of interest" description="Disordered" evidence="9">
    <location>
        <begin position="1"/>
        <end position="99"/>
    </location>
</feature>